<dbReference type="EMBL" id="FNQB01000002">
    <property type="protein sequence ID" value="SDZ19307.1"/>
    <property type="molecule type" value="Genomic_DNA"/>
</dbReference>
<feature type="binding site" evidence="8">
    <location>
        <position position="43"/>
    </location>
    <ligand>
        <name>phosphoenolpyruvate</name>
        <dbReference type="ChEBI" id="CHEBI:58702"/>
    </ligand>
</feature>
<dbReference type="PROSITE" id="PS00885">
    <property type="entry name" value="EPSP_SYNTHASE_2"/>
    <property type="match status" value="1"/>
</dbReference>
<proteinExistence type="inferred from homology"/>
<feature type="binding site" evidence="8">
    <location>
        <position position="188"/>
    </location>
    <ligand>
        <name>3-phosphoshikimate</name>
        <dbReference type="ChEBI" id="CHEBI:145989"/>
    </ligand>
</feature>
<dbReference type="GO" id="GO:0003866">
    <property type="term" value="F:3-phosphoshikimate 1-carboxyvinyltransferase activity"/>
    <property type="evidence" value="ECO:0007669"/>
    <property type="project" value="UniProtKB-UniRule"/>
</dbReference>
<dbReference type="InterPro" id="IPR013792">
    <property type="entry name" value="RNA3'P_cycl/enolpyr_Trfase_a/b"/>
</dbReference>
<feature type="domain" description="Enolpyruvate transferase" evidence="9">
    <location>
        <begin position="29"/>
        <end position="433"/>
    </location>
</feature>
<feature type="binding site" evidence="8">
    <location>
        <position position="44"/>
    </location>
    <ligand>
        <name>3-phosphoshikimate</name>
        <dbReference type="ChEBI" id="CHEBI:145989"/>
    </ligand>
</feature>
<dbReference type="SUPFAM" id="SSF55205">
    <property type="entry name" value="EPT/RTPC-like"/>
    <property type="match status" value="1"/>
</dbReference>
<feature type="binding site" evidence="8">
    <location>
        <position position="330"/>
    </location>
    <ligand>
        <name>3-phosphoshikimate</name>
        <dbReference type="ChEBI" id="CHEBI:145989"/>
    </ligand>
</feature>
<sequence>MSIAGSGPGQVRLEYVANPAHVPWTPPTAAEPVAATVQLPGSKSMTARALVLSSIGVGPSTLARPLRARDTEMMAGGLRAMGVSVSTVDDERWVVRPGTLQGPAHVDVGQAGTVLRFMPALAGLAQGPVTFDGDPSVRQRPLRPLIDALRSLGVSIDTAPSGGLPLTVRGTGRVTGGEVVLDASASSQLVSGLLLAAPDFDRGVVVRHVGPAMPSAPHVRMTVQMLRAAGAGIDDSVRDVWSVEPGKLTGRGWTIEPDLSGAMPFFAAALVTGGSVTLLGWPRSSAQPVERLRALLGQMGGEVTLGTQGLTVRGTGVVHGLDADLSEVGEMTPVLAALSALADSPSRLRGIGHIRGHETDRLTALARELSALGASVTDTADDLEITPRPLRGGVFHTYDDHRMAHAGAVVGLVVPGIELDDVACTSKTMPDFPALWSAMVTGK</sequence>
<evidence type="ECO:0000256" key="7">
    <source>
        <dbReference type="ARBA" id="ARBA00044633"/>
    </source>
</evidence>
<evidence type="ECO:0000259" key="9">
    <source>
        <dbReference type="Pfam" id="PF00275"/>
    </source>
</evidence>
<dbReference type="GO" id="GO:0008652">
    <property type="term" value="P:amino acid biosynthetic process"/>
    <property type="evidence" value="ECO:0007669"/>
    <property type="project" value="UniProtKB-KW"/>
</dbReference>
<name>A0A1H3R0V1_9ACTN</name>
<dbReference type="GO" id="GO:0009423">
    <property type="term" value="P:chorismate biosynthetic process"/>
    <property type="evidence" value="ECO:0007669"/>
    <property type="project" value="UniProtKB-UniRule"/>
</dbReference>
<dbReference type="EC" id="2.5.1.19" evidence="8"/>
<dbReference type="InterPro" id="IPR036968">
    <property type="entry name" value="Enolpyruvate_Tfrase_sf"/>
</dbReference>
<comment type="catalytic activity">
    <reaction evidence="7">
        <text>3-phosphoshikimate + phosphoenolpyruvate = 5-O-(1-carboxyvinyl)-3-phosphoshikimate + phosphate</text>
        <dbReference type="Rhea" id="RHEA:21256"/>
        <dbReference type="ChEBI" id="CHEBI:43474"/>
        <dbReference type="ChEBI" id="CHEBI:57701"/>
        <dbReference type="ChEBI" id="CHEBI:58702"/>
        <dbReference type="ChEBI" id="CHEBI:145989"/>
        <dbReference type="EC" id="2.5.1.19"/>
    </reaction>
    <physiologicalReaction direction="left-to-right" evidence="7">
        <dbReference type="Rhea" id="RHEA:21257"/>
    </physiologicalReaction>
</comment>
<dbReference type="Proteomes" id="UP000199632">
    <property type="component" value="Unassembled WGS sequence"/>
</dbReference>
<dbReference type="FunFam" id="3.65.10.10:FF:000010">
    <property type="entry name" value="3-phosphoshikimate 1-carboxyvinyltransferase"/>
    <property type="match status" value="1"/>
</dbReference>
<comment type="subcellular location">
    <subcellularLocation>
        <location evidence="8">Cytoplasm</location>
    </subcellularLocation>
</comment>
<evidence type="ECO:0000313" key="10">
    <source>
        <dbReference type="EMBL" id="SDZ19307.1"/>
    </source>
</evidence>
<feature type="binding site" evidence="8">
    <location>
        <position position="48"/>
    </location>
    <ligand>
        <name>3-phosphoshikimate</name>
        <dbReference type="ChEBI" id="CHEBI:145989"/>
    </ligand>
</feature>
<feature type="binding site" evidence="8">
    <location>
        <position position="43"/>
    </location>
    <ligand>
        <name>3-phosphoshikimate</name>
        <dbReference type="ChEBI" id="CHEBI:145989"/>
    </ligand>
</feature>
<protein>
    <recommendedName>
        <fullName evidence="8">3-phosphoshikimate 1-carboxyvinyltransferase</fullName>
        <ecNumber evidence="8">2.5.1.19</ecNumber>
    </recommendedName>
    <alternativeName>
        <fullName evidence="8">5-enolpyruvylshikimate-3-phosphate synthase</fullName>
        <shortName evidence="8">EPSP synthase</shortName>
        <shortName evidence="8">EPSPS</shortName>
    </alternativeName>
</protein>
<feature type="binding site" evidence="8">
    <location>
        <position position="188"/>
    </location>
    <ligand>
        <name>phosphoenolpyruvate</name>
        <dbReference type="ChEBI" id="CHEBI:58702"/>
    </ligand>
</feature>
<dbReference type="OrthoDB" id="9809920at2"/>
<feature type="active site" description="Proton acceptor" evidence="8">
    <location>
        <position position="330"/>
    </location>
</feature>
<dbReference type="UniPathway" id="UPA00053">
    <property type="reaction ID" value="UER00089"/>
</dbReference>
<dbReference type="STRING" id="137265.SAMN05421684_3369"/>
<dbReference type="AlphaFoldDB" id="A0A1H3R0V1"/>
<dbReference type="PANTHER" id="PTHR21090">
    <property type="entry name" value="AROM/DEHYDROQUINATE SYNTHASE"/>
    <property type="match status" value="1"/>
</dbReference>
<evidence type="ECO:0000256" key="8">
    <source>
        <dbReference type="HAMAP-Rule" id="MF_00210"/>
    </source>
</evidence>
<feature type="binding site" evidence="8">
    <location>
        <position position="187"/>
    </location>
    <ligand>
        <name>3-phosphoshikimate</name>
        <dbReference type="ChEBI" id="CHEBI:145989"/>
    </ligand>
</feature>
<evidence type="ECO:0000256" key="5">
    <source>
        <dbReference type="ARBA" id="ARBA00022679"/>
    </source>
</evidence>
<feature type="binding site" evidence="8">
    <location>
        <position position="427"/>
    </location>
    <ligand>
        <name>phosphoenolpyruvate</name>
        <dbReference type="ChEBI" id="CHEBI:58702"/>
    </ligand>
</feature>
<accession>A0A1H3R0V1</accession>
<dbReference type="NCBIfam" id="TIGR01356">
    <property type="entry name" value="aroA"/>
    <property type="match status" value="1"/>
</dbReference>
<evidence type="ECO:0000256" key="1">
    <source>
        <dbReference type="ARBA" id="ARBA00004811"/>
    </source>
</evidence>
<evidence type="ECO:0000256" key="6">
    <source>
        <dbReference type="ARBA" id="ARBA00023141"/>
    </source>
</evidence>
<dbReference type="CDD" id="cd01556">
    <property type="entry name" value="EPSP_synthase"/>
    <property type="match status" value="1"/>
</dbReference>
<dbReference type="RefSeq" id="WP_090792844.1">
    <property type="nucleotide sequence ID" value="NZ_BOND01000008.1"/>
</dbReference>
<reference evidence="11" key="1">
    <citation type="submission" date="2016-10" db="EMBL/GenBank/DDBJ databases">
        <authorList>
            <person name="Varghese N."/>
            <person name="Submissions S."/>
        </authorList>
    </citation>
    <scope>NUCLEOTIDE SEQUENCE [LARGE SCALE GENOMIC DNA]</scope>
    <source>
        <strain evidence="11">DSM 44718</strain>
    </source>
</reference>
<organism evidence="10 11">
    <name type="scientific">Asanoa ishikariensis</name>
    <dbReference type="NCBI Taxonomy" id="137265"/>
    <lineage>
        <taxon>Bacteria</taxon>
        <taxon>Bacillati</taxon>
        <taxon>Actinomycetota</taxon>
        <taxon>Actinomycetes</taxon>
        <taxon>Micromonosporales</taxon>
        <taxon>Micromonosporaceae</taxon>
        <taxon>Asanoa</taxon>
    </lineage>
</organism>
<evidence type="ECO:0000256" key="2">
    <source>
        <dbReference type="ARBA" id="ARBA00009948"/>
    </source>
</evidence>
<feature type="binding site" evidence="8">
    <location>
        <position position="402"/>
    </location>
    <ligand>
        <name>phosphoenolpyruvate</name>
        <dbReference type="ChEBI" id="CHEBI:58702"/>
    </ligand>
</feature>
<dbReference type="PANTHER" id="PTHR21090:SF5">
    <property type="entry name" value="PENTAFUNCTIONAL AROM POLYPEPTIDE"/>
    <property type="match status" value="1"/>
</dbReference>
<keyword evidence="6 8" id="KW-0057">Aromatic amino acid biosynthesis</keyword>
<gene>
    <name evidence="8" type="primary">aroA</name>
    <name evidence="10" type="ORF">SAMN05421684_3369</name>
</gene>
<feature type="binding site" evidence="8">
    <location>
        <position position="140"/>
    </location>
    <ligand>
        <name>phosphoenolpyruvate</name>
        <dbReference type="ChEBI" id="CHEBI:58702"/>
    </ligand>
</feature>
<comment type="function">
    <text evidence="8">Catalyzes the transfer of the enolpyruvyl moiety of phosphoenolpyruvate (PEP) to the 5-hydroxyl of shikimate-3-phosphate (S3P) to produce enolpyruvyl shikimate-3-phosphate and inorganic phosphate.</text>
</comment>
<feature type="binding site" evidence="8">
    <location>
        <position position="361"/>
    </location>
    <ligand>
        <name>phosphoenolpyruvate</name>
        <dbReference type="ChEBI" id="CHEBI:58702"/>
    </ligand>
</feature>
<comment type="similarity">
    <text evidence="2 8">Belongs to the EPSP synthase family.</text>
</comment>
<comment type="subunit">
    <text evidence="8">Monomer.</text>
</comment>
<feature type="binding site" evidence="8">
    <location>
        <position position="215"/>
    </location>
    <ligand>
        <name>3-phosphoshikimate</name>
        <dbReference type="ChEBI" id="CHEBI:145989"/>
    </ligand>
</feature>
<comment type="caution">
    <text evidence="8">Lacks conserved residue(s) required for the propagation of feature annotation.</text>
</comment>
<evidence type="ECO:0000256" key="4">
    <source>
        <dbReference type="ARBA" id="ARBA00022605"/>
    </source>
</evidence>
<dbReference type="Pfam" id="PF00275">
    <property type="entry name" value="EPSP_synthase"/>
    <property type="match status" value="1"/>
</dbReference>
<feature type="binding site" evidence="8">
    <location>
        <position position="186"/>
    </location>
    <ligand>
        <name>3-phosphoshikimate</name>
        <dbReference type="ChEBI" id="CHEBI:145989"/>
    </ligand>
</feature>
<dbReference type="InterPro" id="IPR001986">
    <property type="entry name" value="Enolpyruvate_Tfrase_dom"/>
</dbReference>
<keyword evidence="4 8" id="KW-0028">Amino-acid biosynthesis</keyword>
<dbReference type="PIRSF" id="PIRSF000505">
    <property type="entry name" value="EPSPS"/>
    <property type="match status" value="1"/>
</dbReference>
<comment type="pathway">
    <text evidence="1 8">Metabolic intermediate biosynthesis; chorismate biosynthesis; chorismate from D-erythrose 4-phosphate and phosphoenolpyruvate: step 6/7.</text>
</comment>
<evidence type="ECO:0000256" key="3">
    <source>
        <dbReference type="ARBA" id="ARBA00022490"/>
    </source>
</evidence>
<keyword evidence="5 8" id="KW-0808">Transferase</keyword>
<dbReference type="HAMAP" id="MF_00210">
    <property type="entry name" value="EPSP_synth"/>
    <property type="match status" value="1"/>
</dbReference>
<feature type="binding site" evidence="8">
    <location>
        <position position="112"/>
    </location>
    <ligand>
        <name>phosphoenolpyruvate</name>
        <dbReference type="ChEBI" id="CHEBI:58702"/>
    </ligand>
</feature>
<dbReference type="FunFam" id="3.65.10.10:FF:000011">
    <property type="entry name" value="3-phosphoshikimate 1-carboxyvinyltransferase"/>
    <property type="match status" value="1"/>
</dbReference>
<keyword evidence="11" id="KW-1185">Reference proteome</keyword>
<dbReference type="InterPro" id="IPR023193">
    <property type="entry name" value="EPSP_synthase_CS"/>
</dbReference>
<evidence type="ECO:0000313" key="11">
    <source>
        <dbReference type="Proteomes" id="UP000199632"/>
    </source>
</evidence>
<dbReference type="InterPro" id="IPR006264">
    <property type="entry name" value="EPSP_synthase"/>
</dbReference>
<keyword evidence="3 8" id="KW-0963">Cytoplasm</keyword>
<feature type="binding site" evidence="8">
    <location>
        <position position="357"/>
    </location>
    <ligand>
        <name>3-phosphoshikimate</name>
        <dbReference type="ChEBI" id="CHEBI:145989"/>
    </ligand>
</feature>
<dbReference type="Gene3D" id="3.65.10.10">
    <property type="entry name" value="Enolpyruvate transferase domain"/>
    <property type="match status" value="2"/>
</dbReference>
<dbReference type="GO" id="GO:0005737">
    <property type="term" value="C:cytoplasm"/>
    <property type="evidence" value="ECO:0007669"/>
    <property type="project" value="UniProtKB-SubCell"/>
</dbReference>
<dbReference type="GO" id="GO:0009073">
    <property type="term" value="P:aromatic amino acid family biosynthetic process"/>
    <property type="evidence" value="ECO:0007669"/>
    <property type="project" value="UniProtKB-KW"/>
</dbReference>